<gene>
    <name evidence="1" type="ORF">TrCOL_g10078</name>
</gene>
<organism evidence="1 2">
    <name type="scientific">Triparma columacea</name>
    <dbReference type="NCBI Taxonomy" id="722753"/>
    <lineage>
        <taxon>Eukaryota</taxon>
        <taxon>Sar</taxon>
        <taxon>Stramenopiles</taxon>
        <taxon>Ochrophyta</taxon>
        <taxon>Bolidophyceae</taxon>
        <taxon>Parmales</taxon>
        <taxon>Triparmaceae</taxon>
        <taxon>Triparma</taxon>
    </lineage>
</organism>
<dbReference type="AlphaFoldDB" id="A0A9W7LBW3"/>
<protein>
    <submittedName>
        <fullName evidence="1">Uncharacterized protein</fullName>
    </submittedName>
</protein>
<proteinExistence type="predicted"/>
<accession>A0A9W7LBW3</accession>
<name>A0A9W7LBW3_9STRA</name>
<comment type="caution">
    <text evidence="1">The sequence shown here is derived from an EMBL/GenBank/DDBJ whole genome shotgun (WGS) entry which is preliminary data.</text>
</comment>
<dbReference type="InterPro" id="IPR036322">
    <property type="entry name" value="WD40_repeat_dom_sf"/>
</dbReference>
<sequence length="334" mass="35176">MDDCVGLHSYDRCMSGPTFSCKLALAHASGILHILSLTSVVGADWNCRSIGIVLPPIKPDATKKYRFSFSSGGGAILAVSQMIGDGLSTNLYDVSSFASIVTSAVSGDAPNGGVPSVCCISFSSELKRMADEQNLCAEALGVCLLSSPSSQIPTLVTTHKGLATGKIVLWDTASLSPTDFIDTPLTLTGILQSGGGSSNNNTRFSLSGTCEDQSIGILECSTPTRSVVRMSGRIGKGKRWCLARGGDFLAAIVGGEGDFEEGLQMTTLQRSIPEVKMEHESKRRKFDPLNSPPLFSELPKCHEFEITAMCISGSDSLIATGDSFGSVYIHGSIS</sequence>
<keyword evidence="2" id="KW-1185">Reference proteome</keyword>
<dbReference type="Proteomes" id="UP001165065">
    <property type="component" value="Unassembled WGS sequence"/>
</dbReference>
<evidence type="ECO:0000313" key="2">
    <source>
        <dbReference type="Proteomes" id="UP001165065"/>
    </source>
</evidence>
<reference evidence="2" key="1">
    <citation type="journal article" date="2023" name="Commun. Biol.">
        <title>Genome analysis of Parmales, the sister group of diatoms, reveals the evolutionary specialization of diatoms from phago-mixotrophs to photoautotrophs.</title>
        <authorList>
            <person name="Ban H."/>
            <person name="Sato S."/>
            <person name="Yoshikawa S."/>
            <person name="Yamada K."/>
            <person name="Nakamura Y."/>
            <person name="Ichinomiya M."/>
            <person name="Sato N."/>
            <person name="Blanc-Mathieu R."/>
            <person name="Endo H."/>
            <person name="Kuwata A."/>
            <person name="Ogata H."/>
        </authorList>
    </citation>
    <scope>NUCLEOTIDE SEQUENCE [LARGE SCALE GENOMIC DNA]</scope>
</reference>
<dbReference type="EMBL" id="BRYA01000249">
    <property type="protein sequence ID" value="GMI45475.1"/>
    <property type="molecule type" value="Genomic_DNA"/>
</dbReference>
<dbReference type="OrthoDB" id="10495445at2759"/>
<dbReference type="SUPFAM" id="SSF50978">
    <property type="entry name" value="WD40 repeat-like"/>
    <property type="match status" value="1"/>
</dbReference>
<evidence type="ECO:0000313" key="1">
    <source>
        <dbReference type="EMBL" id="GMI45475.1"/>
    </source>
</evidence>